<feature type="transmembrane region" description="Helical" evidence="1">
    <location>
        <begin position="35"/>
        <end position="66"/>
    </location>
</feature>
<evidence type="ECO:0000313" key="3">
    <source>
        <dbReference type="Proteomes" id="UP001523528"/>
    </source>
</evidence>
<comment type="caution">
    <text evidence="2">The sequence shown here is derived from an EMBL/GenBank/DDBJ whole genome shotgun (WGS) entry which is preliminary data.</text>
</comment>
<dbReference type="RefSeq" id="WP_253543838.1">
    <property type="nucleotide sequence ID" value="NZ_JAMYZY010000015.1"/>
</dbReference>
<organism evidence="2 3">
    <name type="scientific">Acetobacter lambici</name>
    <dbReference type="NCBI Taxonomy" id="1332824"/>
    <lineage>
        <taxon>Bacteria</taxon>
        <taxon>Pseudomonadati</taxon>
        <taxon>Pseudomonadota</taxon>
        <taxon>Alphaproteobacteria</taxon>
        <taxon>Acetobacterales</taxon>
        <taxon>Acetobacteraceae</taxon>
        <taxon>Acetobacter</taxon>
    </lineage>
</organism>
<keyword evidence="3" id="KW-1185">Reference proteome</keyword>
<reference evidence="2 3" key="1">
    <citation type="submission" date="2022-06" db="EMBL/GenBank/DDBJ databases">
        <title>Acetobacer genomes from food samples.</title>
        <authorList>
            <person name="Sombolestani A."/>
        </authorList>
    </citation>
    <scope>NUCLEOTIDE SEQUENCE [LARGE SCALE GENOMIC DNA]</scope>
    <source>
        <strain evidence="2 3">R-83285</strain>
    </source>
</reference>
<sequence length="365" mass="41768">MFDILSGNSELVLLTGEALCLTLMLKGLENNQNSLFFLAGCVAAFVVNVNYLSALCLPAPAAVLLLSPGWFRLSRCGLTLLGSMTGLMLLFSPYIMAGHGALQTYFSMQQNFLHHYSGSWHERLRGLLWNTIDLVLLSPILLAWCRRFSPLNWTEENRKNLLLPLWFLSSLPATILSGHPFDHYFQLCFVPAAIMWAILLRQGAASTGYMLIPFFASVAFFMVQNTHKNYNTLRFSNRVNYAAIHKEIGQKKVLNIRTHESVFYMADLKPFDIYLFYTHIDIMYGQQAWQHYLQDLQQNAPYVVMPYDACARHQVEVPVCQWIQAHYQLIYAINVRPSRPNKFSLSIYKLVQPAQPQTNSEMLAH</sequence>
<gene>
    <name evidence="2" type="ORF">NKW50_07325</name>
</gene>
<keyword evidence="1" id="KW-1133">Transmembrane helix</keyword>
<name>A0ABT1F2D6_9PROT</name>
<protein>
    <submittedName>
        <fullName evidence="2">Uncharacterized protein</fullName>
    </submittedName>
</protein>
<accession>A0ABT1F2D6</accession>
<dbReference type="Proteomes" id="UP001523528">
    <property type="component" value="Unassembled WGS sequence"/>
</dbReference>
<dbReference type="EMBL" id="JAMYZZ010000009">
    <property type="protein sequence ID" value="MCP1258399.1"/>
    <property type="molecule type" value="Genomic_DNA"/>
</dbReference>
<feature type="transmembrane region" description="Helical" evidence="1">
    <location>
        <begin position="127"/>
        <end position="149"/>
    </location>
</feature>
<feature type="transmembrane region" description="Helical" evidence="1">
    <location>
        <begin position="161"/>
        <end position="178"/>
    </location>
</feature>
<evidence type="ECO:0000313" key="2">
    <source>
        <dbReference type="EMBL" id="MCP1258399.1"/>
    </source>
</evidence>
<proteinExistence type="predicted"/>
<feature type="transmembrane region" description="Helical" evidence="1">
    <location>
        <begin position="207"/>
        <end position="223"/>
    </location>
</feature>
<keyword evidence="1" id="KW-0472">Membrane</keyword>
<feature type="transmembrane region" description="Helical" evidence="1">
    <location>
        <begin position="78"/>
        <end position="97"/>
    </location>
</feature>
<evidence type="ECO:0000256" key="1">
    <source>
        <dbReference type="SAM" id="Phobius"/>
    </source>
</evidence>
<keyword evidence="1" id="KW-0812">Transmembrane</keyword>